<evidence type="ECO:0000313" key="2">
    <source>
        <dbReference type="Proteomes" id="UP000244904"/>
    </source>
</evidence>
<gene>
    <name evidence="1" type="ORF">PRI8871_02512</name>
</gene>
<dbReference type="RefSeq" id="WP_108886564.1">
    <property type="nucleotide sequence ID" value="NZ_OMOJ01000005.1"/>
</dbReference>
<evidence type="ECO:0000313" key="1">
    <source>
        <dbReference type="EMBL" id="SPF80701.1"/>
    </source>
</evidence>
<dbReference type="AlphaFoldDB" id="A0A2R8AXC3"/>
<keyword evidence="2" id="KW-1185">Reference proteome</keyword>
<reference evidence="2" key="1">
    <citation type="submission" date="2018-03" db="EMBL/GenBank/DDBJ databases">
        <authorList>
            <person name="Rodrigo-Torres L."/>
            <person name="Arahal R. D."/>
            <person name="Lucena T."/>
        </authorList>
    </citation>
    <scope>NUCLEOTIDE SEQUENCE [LARGE SCALE GENOMIC DNA]</scope>
    <source>
        <strain evidence="2">CECT 8871</strain>
    </source>
</reference>
<dbReference type="EMBL" id="OMOJ01000005">
    <property type="protein sequence ID" value="SPF80701.1"/>
    <property type="molecule type" value="Genomic_DNA"/>
</dbReference>
<accession>A0A2R8AXC3</accession>
<name>A0A2R8AXC3_9RHOB</name>
<dbReference type="Proteomes" id="UP000244904">
    <property type="component" value="Unassembled WGS sequence"/>
</dbReference>
<proteinExistence type="predicted"/>
<organism evidence="1 2">
    <name type="scientific">Pseudoprimorskyibacter insulae</name>
    <dbReference type="NCBI Taxonomy" id="1695997"/>
    <lineage>
        <taxon>Bacteria</taxon>
        <taxon>Pseudomonadati</taxon>
        <taxon>Pseudomonadota</taxon>
        <taxon>Alphaproteobacteria</taxon>
        <taxon>Rhodobacterales</taxon>
        <taxon>Paracoccaceae</taxon>
        <taxon>Pseudoprimorskyibacter</taxon>
    </lineage>
</organism>
<protein>
    <submittedName>
        <fullName evidence="1">Uncharacterized protein</fullName>
    </submittedName>
</protein>
<sequence>MLTKSSIRAFSTTRAALLVGLVIASQVLIHGTSTGARVAEHGVAPAIYNVVDEGDCPVVALGDAIQRICARSLSPTDL</sequence>